<keyword evidence="3" id="KW-0349">Heme</keyword>
<reference evidence="11 12" key="1">
    <citation type="submission" date="2021-01" db="EMBL/GenBank/DDBJ databases">
        <title>Cercospora kikuchii MAFF 305040 whole genome shotgun sequence.</title>
        <authorList>
            <person name="Kashiwa T."/>
            <person name="Suzuki T."/>
        </authorList>
    </citation>
    <scope>NUCLEOTIDE SEQUENCE [LARGE SCALE GENOMIC DNA]</scope>
    <source>
        <strain evidence="11 12">MAFF 305040</strain>
    </source>
</reference>
<keyword evidence="4" id="KW-0479">Metal-binding</keyword>
<protein>
    <recommendedName>
        <fullName evidence="10">Heme haloperoxidase family profile domain-containing protein</fullName>
    </recommendedName>
</protein>
<dbReference type="SUPFAM" id="SSF47571">
    <property type="entry name" value="Cloroperoxidase"/>
    <property type="match status" value="1"/>
</dbReference>
<dbReference type="PANTHER" id="PTHR33577:SF1">
    <property type="entry name" value="HEME HALOPEROXIDASE FAMILY PROFILE DOMAIN-CONTAINING PROTEIN"/>
    <property type="match status" value="1"/>
</dbReference>
<evidence type="ECO:0000313" key="12">
    <source>
        <dbReference type="Proteomes" id="UP000825890"/>
    </source>
</evidence>
<keyword evidence="5" id="KW-0560">Oxidoreductase</keyword>
<keyword evidence="6" id="KW-0408">Iron</keyword>
<sequence length="464" mass="50817">MKAATLLALPAFALAYPGLDKETAAADFEKRQLRELATGLVESVSGYAGAIAAQVNQDNLRPEPGFEFQEPGPDDARGPCPGLNLLANYGYLPRNGIVTMGEVIEAVQRGFNMGILLSTVLSVFAILTDGDIETLSWSIGSSHNGIGGLNRHSTVEADISPNREDYYNGCGDNHHLSSRIFKQNVEFVDQDPNKEFSYDVMRKQYEANSKFTQAYNPWIYYFPFPSIVSVVAFNFYPEYFANGTYGAGGVANYESISSIVGAKYDEETGNFEYVPERWPENWYRRSISYDAVEALVDGFTRIYPANPVAMPVGQIGTPNLNASTLLCNVYQGLNSIAPLALAGQSQAAQAGVSSLLGKLVDLGLDGTTLGCPKDTISANFLYPNATTAGGPLGPSLDRVSNNGNNVYYKTYHTEAPKYPKCSYLNEPETPEDQPEDQPPTDGDYPSQPSDYKRDERFDENKEKM</sequence>
<feature type="compositionally biased region" description="Basic and acidic residues" evidence="8">
    <location>
        <begin position="450"/>
        <end position="464"/>
    </location>
</feature>
<feature type="domain" description="Heme haloperoxidase family profile" evidence="10">
    <location>
        <begin position="64"/>
        <end position="296"/>
    </location>
</feature>
<dbReference type="Pfam" id="PF01328">
    <property type="entry name" value="Peroxidase_2"/>
    <property type="match status" value="1"/>
</dbReference>
<gene>
    <name evidence="11" type="ORF">CKM354_001064400</name>
</gene>
<evidence type="ECO:0000256" key="7">
    <source>
        <dbReference type="ARBA" id="ARBA00025795"/>
    </source>
</evidence>
<keyword evidence="12" id="KW-1185">Reference proteome</keyword>
<feature type="chain" id="PRO_5040400733" description="Heme haloperoxidase family profile domain-containing protein" evidence="9">
    <location>
        <begin position="16"/>
        <end position="464"/>
    </location>
</feature>
<dbReference type="RefSeq" id="XP_044662043.1">
    <property type="nucleotide sequence ID" value="XM_044806108.1"/>
</dbReference>
<comment type="similarity">
    <text evidence="7">Belongs to the chloroperoxidase family.</text>
</comment>
<evidence type="ECO:0000256" key="5">
    <source>
        <dbReference type="ARBA" id="ARBA00023002"/>
    </source>
</evidence>
<proteinExistence type="inferred from homology"/>
<feature type="signal peptide" evidence="9">
    <location>
        <begin position="1"/>
        <end position="15"/>
    </location>
</feature>
<keyword evidence="9" id="KW-0732">Signal</keyword>
<evidence type="ECO:0000259" key="10">
    <source>
        <dbReference type="PROSITE" id="PS51405"/>
    </source>
</evidence>
<evidence type="ECO:0000256" key="9">
    <source>
        <dbReference type="SAM" id="SignalP"/>
    </source>
</evidence>
<dbReference type="GO" id="GO:0046872">
    <property type="term" value="F:metal ion binding"/>
    <property type="evidence" value="ECO:0007669"/>
    <property type="project" value="UniProtKB-KW"/>
</dbReference>
<evidence type="ECO:0000313" key="11">
    <source>
        <dbReference type="EMBL" id="GIZ47556.1"/>
    </source>
</evidence>
<dbReference type="PANTHER" id="PTHR33577">
    <property type="entry name" value="STERIGMATOCYSTIN BIOSYNTHESIS PEROXIDASE STCC-RELATED"/>
    <property type="match status" value="1"/>
</dbReference>
<comment type="caution">
    <text evidence="11">The sequence shown here is derived from an EMBL/GenBank/DDBJ whole genome shotgun (WGS) entry which is preliminary data.</text>
</comment>
<dbReference type="AlphaFoldDB" id="A0A9P3CRY7"/>
<dbReference type="PROSITE" id="PS51405">
    <property type="entry name" value="HEME_HALOPEROXIDASE"/>
    <property type="match status" value="1"/>
</dbReference>
<dbReference type="InterPro" id="IPR036851">
    <property type="entry name" value="Chloroperoxidase-like_sf"/>
</dbReference>
<dbReference type="InterPro" id="IPR000028">
    <property type="entry name" value="Chloroperoxidase"/>
</dbReference>
<dbReference type="Proteomes" id="UP000825890">
    <property type="component" value="Unassembled WGS sequence"/>
</dbReference>
<organism evidence="11 12">
    <name type="scientific">Cercospora kikuchii</name>
    <dbReference type="NCBI Taxonomy" id="84275"/>
    <lineage>
        <taxon>Eukaryota</taxon>
        <taxon>Fungi</taxon>
        <taxon>Dikarya</taxon>
        <taxon>Ascomycota</taxon>
        <taxon>Pezizomycotina</taxon>
        <taxon>Dothideomycetes</taxon>
        <taxon>Dothideomycetidae</taxon>
        <taxon>Mycosphaerellales</taxon>
        <taxon>Mycosphaerellaceae</taxon>
        <taxon>Cercospora</taxon>
    </lineage>
</organism>
<dbReference type="EMBL" id="BOLY01000007">
    <property type="protein sequence ID" value="GIZ47556.1"/>
    <property type="molecule type" value="Genomic_DNA"/>
</dbReference>
<comment type="cofactor">
    <cofactor evidence="1">
        <name>heme b</name>
        <dbReference type="ChEBI" id="CHEBI:60344"/>
    </cofactor>
</comment>
<evidence type="ECO:0000256" key="2">
    <source>
        <dbReference type="ARBA" id="ARBA00022559"/>
    </source>
</evidence>
<evidence type="ECO:0000256" key="3">
    <source>
        <dbReference type="ARBA" id="ARBA00022617"/>
    </source>
</evidence>
<dbReference type="OrthoDB" id="407298at2759"/>
<evidence type="ECO:0000256" key="6">
    <source>
        <dbReference type="ARBA" id="ARBA00023004"/>
    </source>
</evidence>
<keyword evidence="2" id="KW-0575">Peroxidase</keyword>
<evidence type="ECO:0000256" key="4">
    <source>
        <dbReference type="ARBA" id="ARBA00022723"/>
    </source>
</evidence>
<dbReference type="Gene3D" id="1.10.489.10">
    <property type="entry name" value="Chloroperoxidase-like"/>
    <property type="match status" value="1"/>
</dbReference>
<name>A0A9P3CRY7_9PEZI</name>
<dbReference type="GeneID" id="68296219"/>
<evidence type="ECO:0000256" key="1">
    <source>
        <dbReference type="ARBA" id="ARBA00001970"/>
    </source>
</evidence>
<evidence type="ECO:0000256" key="8">
    <source>
        <dbReference type="SAM" id="MobiDB-lite"/>
    </source>
</evidence>
<accession>A0A9P3CRY7</accession>
<feature type="region of interest" description="Disordered" evidence="8">
    <location>
        <begin position="418"/>
        <end position="464"/>
    </location>
</feature>
<dbReference type="GO" id="GO:0004601">
    <property type="term" value="F:peroxidase activity"/>
    <property type="evidence" value="ECO:0007669"/>
    <property type="project" value="UniProtKB-KW"/>
</dbReference>